<dbReference type="Proteomes" id="UP000006222">
    <property type="component" value="Unassembled WGS sequence"/>
</dbReference>
<comment type="caution">
    <text evidence="2">The sequence shown here is derived from an EMBL/GenBank/DDBJ whole genome shotgun (WGS) entry which is preliminary data.</text>
</comment>
<evidence type="ECO:0000313" key="2">
    <source>
        <dbReference type="EMBL" id="EGF26038.1"/>
    </source>
</evidence>
<reference evidence="2 3" key="1">
    <citation type="journal article" date="2013" name="Mar. Genomics">
        <title>Expression of sulfatases in Rhodopirellula baltica and the diversity of sulfatases in the genus Rhodopirellula.</title>
        <authorList>
            <person name="Wegner C.E."/>
            <person name="Richter-Heitmann T."/>
            <person name="Klindworth A."/>
            <person name="Klockow C."/>
            <person name="Richter M."/>
            <person name="Achstetter T."/>
            <person name="Glockner F.O."/>
            <person name="Harder J."/>
        </authorList>
    </citation>
    <scope>NUCLEOTIDE SEQUENCE [LARGE SCALE GENOMIC DNA]</scope>
    <source>
        <strain evidence="2 3">WH47</strain>
    </source>
</reference>
<proteinExistence type="predicted"/>
<evidence type="ECO:0000256" key="1">
    <source>
        <dbReference type="SAM" id="MobiDB-lite"/>
    </source>
</evidence>
<organism evidence="2 3">
    <name type="scientific">Rhodopirellula baltica WH47</name>
    <dbReference type="NCBI Taxonomy" id="991778"/>
    <lineage>
        <taxon>Bacteria</taxon>
        <taxon>Pseudomonadati</taxon>
        <taxon>Planctomycetota</taxon>
        <taxon>Planctomycetia</taxon>
        <taxon>Pirellulales</taxon>
        <taxon>Pirellulaceae</taxon>
        <taxon>Rhodopirellula</taxon>
    </lineage>
</organism>
<sequence>MANGQVQSKTFGLMLAVSQPTSLRSDPRGDAPGFDDDGRWPNQTTEKTQLRSSRVGFPSA</sequence>
<accession>F2AW56</accession>
<evidence type="ECO:0000313" key="3">
    <source>
        <dbReference type="Proteomes" id="UP000006222"/>
    </source>
</evidence>
<dbReference type="EMBL" id="AFAR01000197">
    <property type="protein sequence ID" value="EGF26038.1"/>
    <property type="molecule type" value="Genomic_DNA"/>
</dbReference>
<feature type="compositionally biased region" description="Polar residues" evidence="1">
    <location>
        <begin position="41"/>
        <end position="52"/>
    </location>
</feature>
<feature type="region of interest" description="Disordered" evidence="1">
    <location>
        <begin position="17"/>
        <end position="60"/>
    </location>
</feature>
<gene>
    <name evidence="2" type="ORF">RBWH47_05880</name>
</gene>
<name>F2AW56_RHOBT</name>
<dbReference type="PATRIC" id="fig|991778.3.peg.4201"/>
<dbReference type="AlphaFoldDB" id="F2AW56"/>
<protein>
    <submittedName>
        <fullName evidence="2">Uncharacterized protein</fullName>
    </submittedName>
</protein>